<dbReference type="AlphaFoldDB" id="A0A1M4VM27"/>
<feature type="transmembrane region" description="Helical" evidence="1">
    <location>
        <begin position="112"/>
        <end position="135"/>
    </location>
</feature>
<gene>
    <name evidence="2" type="ORF">SAMN02745158_01300</name>
</gene>
<feature type="transmembrane region" description="Helical" evidence="1">
    <location>
        <begin position="85"/>
        <end position="106"/>
    </location>
</feature>
<organism evidence="2 3">
    <name type="scientific">Lactonifactor longoviformis DSM 17459</name>
    <dbReference type="NCBI Taxonomy" id="1122155"/>
    <lineage>
        <taxon>Bacteria</taxon>
        <taxon>Bacillati</taxon>
        <taxon>Bacillota</taxon>
        <taxon>Clostridia</taxon>
        <taxon>Eubacteriales</taxon>
        <taxon>Clostridiaceae</taxon>
        <taxon>Lactonifactor</taxon>
    </lineage>
</organism>
<keyword evidence="1" id="KW-0812">Transmembrane</keyword>
<dbReference type="OrthoDB" id="9977295at2"/>
<name>A0A1M4VM27_9CLOT</name>
<accession>A0A1M4VM27</accession>
<dbReference type="RefSeq" id="WP_072850088.1">
    <property type="nucleotide sequence ID" value="NZ_FQVI01000004.1"/>
</dbReference>
<sequence length="154" mass="17992">MDEITRFLEEFYASLPPQKADAAVRQRLLNRLEAEYMSYLSQGRPKKDAVSLTLMHFGFQDALDAELRKEKLLDTYKRFRTKYPLLIRGGFLGILIVPAVFLILMFSLESKLIFLTAWIVSIILLAAYLICVEYIDYRYKKLLESEKLIEGEQK</sequence>
<keyword evidence="3" id="KW-1185">Reference proteome</keyword>
<dbReference type="STRING" id="1122155.SAMN02745158_01300"/>
<dbReference type="EMBL" id="FQVI01000004">
    <property type="protein sequence ID" value="SHE70121.1"/>
    <property type="molecule type" value="Genomic_DNA"/>
</dbReference>
<keyword evidence="1" id="KW-1133">Transmembrane helix</keyword>
<evidence type="ECO:0000313" key="2">
    <source>
        <dbReference type="EMBL" id="SHE70121.1"/>
    </source>
</evidence>
<keyword evidence="1" id="KW-0472">Membrane</keyword>
<proteinExistence type="predicted"/>
<reference evidence="2 3" key="1">
    <citation type="submission" date="2016-11" db="EMBL/GenBank/DDBJ databases">
        <authorList>
            <person name="Jaros S."/>
            <person name="Januszkiewicz K."/>
            <person name="Wedrychowicz H."/>
        </authorList>
    </citation>
    <scope>NUCLEOTIDE SEQUENCE [LARGE SCALE GENOMIC DNA]</scope>
    <source>
        <strain evidence="2 3">DSM 17459</strain>
    </source>
</reference>
<dbReference type="Proteomes" id="UP000184245">
    <property type="component" value="Unassembled WGS sequence"/>
</dbReference>
<evidence type="ECO:0000256" key="1">
    <source>
        <dbReference type="SAM" id="Phobius"/>
    </source>
</evidence>
<protein>
    <submittedName>
        <fullName evidence="2">Uncharacterized protein</fullName>
    </submittedName>
</protein>
<evidence type="ECO:0000313" key="3">
    <source>
        <dbReference type="Proteomes" id="UP000184245"/>
    </source>
</evidence>